<dbReference type="Proteomes" id="UP000887116">
    <property type="component" value="Unassembled WGS sequence"/>
</dbReference>
<feature type="region of interest" description="Disordered" evidence="1">
    <location>
        <begin position="1"/>
        <end position="21"/>
    </location>
</feature>
<name>A0A8X6HE27_TRICU</name>
<comment type="caution">
    <text evidence="2">The sequence shown here is derived from an EMBL/GenBank/DDBJ whole genome shotgun (WGS) entry which is preliminary data.</text>
</comment>
<organism evidence="2 3">
    <name type="scientific">Trichonephila clavata</name>
    <name type="common">Joro spider</name>
    <name type="synonym">Nephila clavata</name>
    <dbReference type="NCBI Taxonomy" id="2740835"/>
    <lineage>
        <taxon>Eukaryota</taxon>
        <taxon>Metazoa</taxon>
        <taxon>Ecdysozoa</taxon>
        <taxon>Arthropoda</taxon>
        <taxon>Chelicerata</taxon>
        <taxon>Arachnida</taxon>
        <taxon>Araneae</taxon>
        <taxon>Araneomorphae</taxon>
        <taxon>Entelegynae</taxon>
        <taxon>Araneoidea</taxon>
        <taxon>Nephilidae</taxon>
        <taxon>Trichonephila</taxon>
    </lineage>
</organism>
<dbReference type="EMBL" id="BMAO01008264">
    <property type="protein sequence ID" value="GFR22186.1"/>
    <property type="molecule type" value="Genomic_DNA"/>
</dbReference>
<proteinExistence type="predicted"/>
<evidence type="ECO:0000256" key="1">
    <source>
        <dbReference type="SAM" id="MobiDB-lite"/>
    </source>
</evidence>
<reference evidence="2" key="1">
    <citation type="submission" date="2020-07" db="EMBL/GenBank/DDBJ databases">
        <title>Multicomponent nature underlies the extraordinary mechanical properties of spider dragline silk.</title>
        <authorList>
            <person name="Kono N."/>
            <person name="Nakamura H."/>
            <person name="Mori M."/>
            <person name="Yoshida Y."/>
            <person name="Ohtoshi R."/>
            <person name="Malay A.D."/>
            <person name="Moran D.A.P."/>
            <person name="Tomita M."/>
            <person name="Numata K."/>
            <person name="Arakawa K."/>
        </authorList>
    </citation>
    <scope>NUCLEOTIDE SEQUENCE</scope>
</reference>
<gene>
    <name evidence="2" type="ORF">TNCT_487761</name>
</gene>
<evidence type="ECO:0000313" key="2">
    <source>
        <dbReference type="EMBL" id="GFR22186.1"/>
    </source>
</evidence>
<sequence length="69" mass="7549">MCSEMWIRDMPSSGAQDAEVADPLIRDTEPPVCTGKDGLRITGAVVEGDYNRGCCPLFLCTLHSMFKVI</sequence>
<dbReference type="AlphaFoldDB" id="A0A8X6HE27"/>
<protein>
    <submittedName>
        <fullName evidence="2">Uncharacterized protein</fullName>
    </submittedName>
</protein>
<accession>A0A8X6HE27</accession>
<evidence type="ECO:0000313" key="3">
    <source>
        <dbReference type="Proteomes" id="UP000887116"/>
    </source>
</evidence>
<keyword evidence="3" id="KW-1185">Reference proteome</keyword>